<evidence type="ECO:0000256" key="5">
    <source>
        <dbReference type="ARBA" id="ARBA00013198"/>
    </source>
</evidence>
<evidence type="ECO:0000256" key="3">
    <source>
        <dbReference type="ARBA" id="ARBA00004961"/>
    </source>
</evidence>
<evidence type="ECO:0000313" key="9">
    <source>
        <dbReference type="EMBL" id="AVX05644.1"/>
    </source>
</evidence>
<comment type="similarity">
    <text evidence="4 7">Belongs to the glucosamine/galactosamine-6-phosphate isomerase family. 6-phosphogluconolactonase subfamily.</text>
</comment>
<dbReference type="EMBL" id="CP021330">
    <property type="protein sequence ID" value="AVX05644.1"/>
    <property type="molecule type" value="Genomic_DNA"/>
</dbReference>
<organism evidence="9 10">
    <name type="scientific">Maritalea myrionectae</name>
    <dbReference type="NCBI Taxonomy" id="454601"/>
    <lineage>
        <taxon>Bacteria</taxon>
        <taxon>Pseudomonadati</taxon>
        <taxon>Pseudomonadota</taxon>
        <taxon>Alphaproteobacteria</taxon>
        <taxon>Hyphomicrobiales</taxon>
        <taxon>Devosiaceae</taxon>
        <taxon>Maritalea</taxon>
    </lineage>
</organism>
<comment type="function">
    <text evidence="2 7">Hydrolysis of 6-phosphogluconolactone to 6-phosphogluconate.</text>
</comment>
<feature type="domain" description="Glucosamine/galactosamine-6-phosphate isomerase" evidence="8">
    <location>
        <begin position="11"/>
        <end position="222"/>
    </location>
</feature>
<dbReference type="GO" id="GO:0017057">
    <property type="term" value="F:6-phosphogluconolactonase activity"/>
    <property type="evidence" value="ECO:0007669"/>
    <property type="project" value="UniProtKB-UniRule"/>
</dbReference>
<dbReference type="InterPro" id="IPR005900">
    <property type="entry name" value="6-phosphogluconolactonase_DevB"/>
</dbReference>
<dbReference type="InterPro" id="IPR037171">
    <property type="entry name" value="NagB/RpiA_transferase-like"/>
</dbReference>
<dbReference type="EC" id="3.1.1.31" evidence="5 7"/>
<evidence type="ECO:0000256" key="7">
    <source>
        <dbReference type="RuleBase" id="RU365095"/>
    </source>
</evidence>
<dbReference type="SUPFAM" id="SSF100950">
    <property type="entry name" value="NagB/RpiA/CoA transferase-like"/>
    <property type="match status" value="1"/>
</dbReference>
<evidence type="ECO:0000256" key="6">
    <source>
        <dbReference type="ARBA" id="ARBA00020337"/>
    </source>
</evidence>
<keyword evidence="7" id="KW-0378">Hydrolase</keyword>
<dbReference type="STRING" id="1122213.GCA_000423365_00831"/>
<reference evidence="9 10" key="1">
    <citation type="submission" date="2017-05" db="EMBL/GenBank/DDBJ databases">
        <title>Genome Analysis of Maritalea myrionectae HL2708#5.</title>
        <authorList>
            <consortium name="Cotde Inc.-PKNU"/>
            <person name="Jang D."/>
            <person name="Oh H.-M."/>
        </authorList>
    </citation>
    <scope>NUCLEOTIDE SEQUENCE [LARGE SCALE GENOMIC DNA]</scope>
    <source>
        <strain evidence="9 10">HL2708#5</strain>
    </source>
</reference>
<sequence>MADVIDHNFENKDKLARALAFRVATELKRDIEASGKASMLVSGGSTPKAFFTALSEEELDWTRVTISLVDERWVPPSSDRSNAKLVGEYLLQNKANGAAFLPLYVDGQTAQEGATLLGKQFEGVHKPFTVVILGMGTDGHTASFFPGGDQLAEAIDLKNQNAFTAIEAPGAGEPRITFTLPQLLQSSFLALHIEGDEKQDVLKSAFGEGEVADMPIRAVLRQTIKELNIFWCP</sequence>
<comment type="catalytic activity">
    <reaction evidence="1 7">
        <text>6-phospho-D-glucono-1,5-lactone + H2O = 6-phospho-D-gluconate + H(+)</text>
        <dbReference type="Rhea" id="RHEA:12556"/>
        <dbReference type="ChEBI" id="CHEBI:15377"/>
        <dbReference type="ChEBI" id="CHEBI:15378"/>
        <dbReference type="ChEBI" id="CHEBI:57955"/>
        <dbReference type="ChEBI" id="CHEBI:58759"/>
        <dbReference type="EC" id="3.1.1.31"/>
    </reaction>
</comment>
<evidence type="ECO:0000259" key="8">
    <source>
        <dbReference type="Pfam" id="PF01182"/>
    </source>
</evidence>
<dbReference type="UniPathway" id="UPA00115">
    <property type="reaction ID" value="UER00409"/>
</dbReference>
<dbReference type="CDD" id="cd01400">
    <property type="entry name" value="6PGL"/>
    <property type="match status" value="1"/>
</dbReference>
<evidence type="ECO:0000256" key="1">
    <source>
        <dbReference type="ARBA" id="ARBA00000832"/>
    </source>
</evidence>
<dbReference type="KEGG" id="mmyr:MXMO3_03138"/>
<dbReference type="InterPro" id="IPR039104">
    <property type="entry name" value="6PGL"/>
</dbReference>
<dbReference type="Gene3D" id="3.40.50.1360">
    <property type="match status" value="1"/>
</dbReference>
<protein>
    <recommendedName>
        <fullName evidence="6 7">6-phosphogluconolactonase</fullName>
        <shortName evidence="7">6PGL</shortName>
        <ecNumber evidence="5 7">3.1.1.31</ecNumber>
    </recommendedName>
</protein>
<evidence type="ECO:0000256" key="2">
    <source>
        <dbReference type="ARBA" id="ARBA00002681"/>
    </source>
</evidence>
<dbReference type="PANTHER" id="PTHR11054:SF0">
    <property type="entry name" value="6-PHOSPHOGLUCONOLACTONASE"/>
    <property type="match status" value="1"/>
</dbReference>
<dbReference type="Proteomes" id="UP000258927">
    <property type="component" value="Chromosome"/>
</dbReference>
<proteinExistence type="inferred from homology"/>
<dbReference type="GO" id="GO:0005975">
    <property type="term" value="P:carbohydrate metabolic process"/>
    <property type="evidence" value="ECO:0007669"/>
    <property type="project" value="UniProtKB-UniRule"/>
</dbReference>
<accession>A0A2R4MI95</accession>
<dbReference type="NCBIfam" id="TIGR01198">
    <property type="entry name" value="pgl"/>
    <property type="match status" value="1"/>
</dbReference>
<dbReference type="GO" id="GO:0006098">
    <property type="term" value="P:pentose-phosphate shunt"/>
    <property type="evidence" value="ECO:0007669"/>
    <property type="project" value="UniProtKB-UniPathway"/>
</dbReference>
<evidence type="ECO:0000313" key="10">
    <source>
        <dbReference type="Proteomes" id="UP000258927"/>
    </source>
</evidence>
<dbReference type="AlphaFoldDB" id="A0A2R4MI95"/>
<gene>
    <name evidence="7" type="primary">pgl</name>
    <name evidence="9" type="ORF">MXMO3_03138</name>
</gene>
<dbReference type="PANTHER" id="PTHR11054">
    <property type="entry name" value="6-PHOSPHOGLUCONOLACTONASE"/>
    <property type="match status" value="1"/>
</dbReference>
<dbReference type="RefSeq" id="WP_117396460.1">
    <property type="nucleotide sequence ID" value="NZ_CP021330.1"/>
</dbReference>
<name>A0A2R4MI95_9HYPH</name>
<evidence type="ECO:0000256" key="4">
    <source>
        <dbReference type="ARBA" id="ARBA00010662"/>
    </source>
</evidence>
<dbReference type="Pfam" id="PF01182">
    <property type="entry name" value="Glucosamine_iso"/>
    <property type="match status" value="1"/>
</dbReference>
<dbReference type="InterPro" id="IPR006148">
    <property type="entry name" value="Glc/Gal-6P_isomerase"/>
</dbReference>
<keyword evidence="10" id="KW-1185">Reference proteome</keyword>
<comment type="pathway">
    <text evidence="3 7">Carbohydrate degradation; pentose phosphate pathway; D-ribulose 5-phosphate from D-glucose 6-phosphate (oxidative stage): step 2/3.</text>
</comment>